<dbReference type="SMART" id="SM00494">
    <property type="entry name" value="ChtBD2"/>
    <property type="match status" value="1"/>
</dbReference>
<dbReference type="Pfam" id="PF01607">
    <property type="entry name" value="CBM_14"/>
    <property type="match status" value="1"/>
</dbReference>
<evidence type="ECO:0000259" key="2">
    <source>
        <dbReference type="PROSITE" id="PS50940"/>
    </source>
</evidence>
<dbReference type="RefSeq" id="YP_010087072.1">
    <property type="nucleotide sequence ID" value="NC_055502.1"/>
</dbReference>
<dbReference type="GO" id="GO:0005576">
    <property type="term" value="C:extracellular region"/>
    <property type="evidence" value="ECO:0007669"/>
    <property type="project" value="InterPro"/>
</dbReference>
<dbReference type="InterPro" id="IPR036508">
    <property type="entry name" value="Chitin-bd_dom_sf"/>
</dbReference>
<dbReference type="GO" id="GO:0008061">
    <property type="term" value="F:chitin binding"/>
    <property type="evidence" value="ECO:0007669"/>
    <property type="project" value="InterPro"/>
</dbReference>
<evidence type="ECO:0000313" key="4">
    <source>
        <dbReference type="Proteomes" id="UP000503448"/>
    </source>
</evidence>
<dbReference type="Proteomes" id="UP000503448">
    <property type="component" value="Segment"/>
</dbReference>
<keyword evidence="1" id="KW-0472">Membrane</keyword>
<sequence>MNNNTMMKYLLIITIILIVILLFLYTIQSPKRKQVRYIPHENYTDTFLDTHTNQIKLCPNKCPVFNFEKQKCVKGTVTTNVCKVGVFGNVPHYYRCNAFYLCSGGVATRYTCSINLCFNETSRTCVHNTTNQCACITEAPVCSDCCDDEGNNELL</sequence>
<name>A0A346TQ09_9ABAC</name>
<protein>
    <submittedName>
        <fullName evidence="3">ChtB2</fullName>
    </submittedName>
</protein>
<dbReference type="Gene3D" id="2.170.140.10">
    <property type="entry name" value="Chitin binding domain"/>
    <property type="match status" value="1"/>
</dbReference>
<accession>A0A346TQ09</accession>
<dbReference type="SUPFAM" id="SSF57625">
    <property type="entry name" value="Invertebrate chitin-binding proteins"/>
    <property type="match status" value="1"/>
</dbReference>
<feature type="domain" description="Chitin-binding type-2" evidence="2">
    <location>
        <begin position="79"/>
        <end position="133"/>
    </location>
</feature>
<organism evidence="3 4">
    <name type="scientific">Spodoptera eridania nucleopolyhedrovirus</name>
    <dbReference type="NCBI Taxonomy" id="2315721"/>
    <lineage>
        <taxon>Viruses</taxon>
        <taxon>Viruses incertae sedis</taxon>
        <taxon>Naldaviricetes</taxon>
        <taxon>Lefavirales</taxon>
        <taxon>Baculoviridae</taxon>
        <taxon>Alphabaculovirus</taxon>
        <taxon>Alphabaculovirus speridaniae</taxon>
    </lineage>
</organism>
<feature type="transmembrane region" description="Helical" evidence="1">
    <location>
        <begin position="6"/>
        <end position="27"/>
    </location>
</feature>
<dbReference type="EMBL" id="MH320559">
    <property type="protein sequence ID" value="AXU41669.1"/>
    <property type="molecule type" value="Genomic_DNA"/>
</dbReference>
<keyword evidence="1" id="KW-1133">Transmembrane helix</keyword>
<dbReference type="PROSITE" id="PS50940">
    <property type="entry name" value="CHIT_BIND_II"/>
    <property type="match status" value="1"/>
</dbReference>
<evidence type="ECO:0000313" key="3">
    <source>
        <dbReference type="EMBL" id="AXU41669.1"/>
    </source>
</evidence>
<keyword evidence="1" id="KW-0812">Transmembrane</keyword>
<evidence type="ECO:0000256" key="1">
    <source>
        <dbReference type="SAM" id="Phobius"/>
    </source>
</evidence>
<proteinExistence type="predicted"/>
<reference evidence="3 4" key="1">
    <citation type="submission" date="2018-05" db="EMBL/GenBank/DDBJ databases">
        <title>The complete genome sequence of an alphabaculovirus isolated from the southern armyworm, Spodoptera eridania.</title>
        <authorList>
            <person name="Harrison R.L."/>
            <person name="Rowley D.L."/>
        </authorList>
    </citation>
    <scope>NUCLEOTIDE SEQUENCE [LARGE SCALE GENOMIC DNA]</scope>
    <source>
        <strain evidence="3">251</strain>
    </source>
</reference>
<dbReference type="KEGG" id="vg:65102319"/>
<keyword evidence="4" id="KW-1185">Reference proteome</keyword>
<dbReference type="InterPro" id="IPR002557">
    <property type="entry name" value="Chitin-bd_dom"/>
</dbReference>
<dbReference type="GeneID" id="65102319"/>